<feature type="transmembrane region" description="Helical" evidence="5">
    <location>
        <begin position="6"/>
        <end position="27"/>
    </location>
</feature>
<keyword evidence="3 5" id="KW-1133">Transmembrane helix</keyword>
<dbReference type="GO" id="GO:0016020">
    <property type="term" value="C:membrane"/>
    <property type="evidence" value="ECO:0007669"/>
    <property type="project" value="UniProtKB-SubCell"/>
</dbReference>
<feature type="transmembrane region" description="Helical" evidence="5">
    <location>
        <begin position="79"/>
        <end position="100"/>
    </location>
</feature>
<evidence type="ECO:0000256" key="1">
    <source>
        <dbReference type="ARBA" id="ARBA00004141"/>
    </source>
</evidence>
<dbReference type="Proteomes" id="UP001295684">
    <property type="component" value="Unassembled WGS sequence"/>
</dbReference>
<evidence type="ECO:0000313" key="6">
    <source>
        <dbReference type="EMBL" id="CAI2367462.1"/>
    </source>
</evidence>
<keyword evidence="4 5" id="KW-0472">Membrane</keyword>
<accession>A0AAD1UIQ9</accession>
<feature type="transmembrane region" description="Helical" evidence="5">
    <location>
        <begin position="321"/>
        <end position="343"/>
    </location>
</feature>
<dbReference type="PANTHER" id="PTHR31652:SF0">
    <property type="entry name" value="LIMR FAMILY PROTEIN DDB_G0283707-RELATED"/>
    <property type="match status" value="1"/>
</dbReference>
<name>A0AAD1UIQ9_EUPCR</name>
<reference evidence="6" key="1">
    <citation type="submission" date="2023-07" db="EMBL/GenBank/DDBJ databases">
        <authorList>
            <consortium name="AG Swart"/>
            <person name="Singh M."/>
            <person name="Singh A."/>
            <person name="Seah K."/>
            <person name="Emmerich C."/>
        </authorList>
    </citation>
    <scope>NUCLEOTIDE SEQUENCE</scope>
    <source>
        <strain evidence="6">DP1</strain>
    </source>
</reference>
<dbReference type="PANTHER" id="PTHR31652">
    <property type="entry name" value="LIMR FAMILY PROTEIN DDB_G0283707-RELATED"/>
    <property type="match status" value="1"/>
</dbReference>
<dbReference type="AlphaFoldDB" id="A0AAD1UIQ9"/>
<evidence type="ECO:0000256" key="4">
    <source>
        <dbReference type="ARBA" id="ARBA00023136"/>
    </source>
</evidence>
<keyword evidence="2 5" id="KW-0812">Transmembrane</keyword>
<evidence type="ECO:0000313" key="7">
    <source>
        <dbReference type="Proteomes" id="UP001295684"/>
    </source>
</evidence>
<proteinExistence type="predicted"/>
<feature type="transmembrane region" description="Helical" evidence="5">
    <location>
        <begin position="143"/>
        <end position="176"/>
    </location>
</feature>
<comment type="caution">
    <text evidence="6">The sequence shown here is derived from an EMBL/GenBank/DDBJ whole genome shotgun (WGS) entry which is preliminary data.</text>
</comment>
<dbReference type="InterPro" id="IPR006876">
    <property type="entry name" value="LMBR1-like_membr_prot"/>
</dbReference>
<dbReference type="EMBL" id="CAMPGE010008569">
    <property type="protein sequence ID" value="CAI2367462.1"/>
    <property type="molecule type" value="Genomic_DNA"/>
</dbReference>
<protein>
    <submittedName>
        <fullName evidence="6">Uncharacterized protein</fullName>
    </submittedName>
</protein>
<evidence type="ECO:0000256" key="2">
    <source>
        <dbReference type="ARBA" id="ARBA00022692"/>
    </source>
</evidence>
<feature type="transmembrane region" description="Helical" evidence="5">
    <location>
        <begin position="120"/>
        <end position="137"/>
    </location>
</feature>
<evidence type="ECO:0000256" key="5">
    <source>
        <dbReference type="SAM" id="Phobius"/>
    </source>
</evidence>
<feature type="transmembrane region" description="Helical" evidence="5">
    <location>
        <begin position="39"/>
        <end position="59"/>
    </location>
</feature>
<keyword evidence="7" id="KW-1185">Reference proteome</keyword>
<feature type="transmembrane region" description="Helical" evidence="5">
    <location>
        <begin position="267"/>
        <end position="291"/>
    </location>
</feature>
<sequence>MDVILLIFVIVTPIFCFIASLYLFAYYSHSQEQEFAKNWLTRIYTIFIILFGMLQQFFISLDIANKNSNGELPLETLFSVYYITLGVFLFIILPFSTFYYETSEETSVYFRIRKAFFKCFLYFILITLLIVTTYFIFKVDSGFTYYVIGFFMIVGWFLLFFSLGVGFVAVPFDLIYSFVKRPQPIQKAEFETRKKILLDNLLLLRKRCNDALDERIKINNEKYFKRWWNDSRLTRKVASIHCKTLILEKEYIRLVKLSKFNKYIEPIFYYFKLILGILAILFNIAIFVQILGCQILHPDDQTGCSYDFLSLLIRNLSDETVGLGAISTAIILVISIYLLYCAWYGNNKLGIRFVIYTYAPMSPRETLYNNICYNVFLLNLWSAAITQLLIQAFKRIIAEAGAESAWNVIFFDNINTFRFHNQMYTYSVFIYMTLGVSLLYFIYTIIYPDDVKFVLKKNENYMKSLTNRRNQFIKAEEPLIEN</sequence>
<comment type="subcellular location">
    <subcellularLocation>
        <location evidence="1">Membrane</location>
        <topology evidence="1">Multi-pass membrane protein</topology>
    </subcellularLocation>
</comment>
<feature type="transmembrane region" description="Helical" evidence="5">
    <location>
        <begin position="428"/>
        <end position="447"/>
    </location>
</feature>
<dbReference type="Pfam" id="PF04791">
    <property type="entry name" value="LMBR1"/>
    <property type="match status" value="1"/>
</dbReference>
<evidence type="ECO:0000256" key="3">
    <source>
        <dbReference type="ARBA" id="ARBA00022989"/>
    </source>
</evidence>
<gene>
    <name evidence="6" type="ORF">ECRASSUSDP1_LOCUS8747</name>
</gene>
<organism evidence="6 7">
    <name type="scientific">Euplotes crassus</name>
    <dbReference type="NCBI Taxonomy" id="5936"/>
    <lineage>
        <taxon>Eukaryota</taxon>
        <taxon>Sar</taxon>
        <taxon>Alveolata</taxon>
        <taxon>Ciliophora</taxon>
        <taxon>Intramacronucleata</taxon>
        <taxon>Spirotrichea</taxon>
        <taxon>Hypotrichia</taxon>
        <taxon>Euplotida</taxon>
        <taxon>Euplotidae</taxon>
        <taxon>Moneuplotes</taxon>
    </lineage>
</organism>